<reference evidence="9" key="1">
    <citation type="journal article" date="2020" name="mSystems">
        <title>Genome- and Community-Level Interaction Insights into Carbon Utilization and Element Cycling Functions of Hydrothermarchaeota in Hydrothermal Sediment.</title>
        <authorList>
            <person name="Zhou Z."/>
            <person name="Liu Y."/>
            <person name="Xu W."/>
            <person name="Pan J."/>
            <person name="Luo Z.H."/>
            <person name="Li M."/>
        </authorList>
    </citation>
    <scope>NUCLEOTIDE SEQUENCE [LARGE SCALE GENOMIC DNA]</scope>
    <source>
        <strain evidence="9">HyVt-389</strain>
    </source>
</reference>
<dbReference type="NCBIfam" id="NF001986">
    <property type="entry name" value="PRK00779.1"/>
    <property type="match status" value="1"/>
</dbReference>
<dbReference type="InterPro" id="IPR002292">
    <property type="entry name" value="Orn/put_carbamltrans"/>
</dbReference>
<evidence type="ECO:0000256" key="5">
    <source>
        <dbReference type="ARBA" id="ARBA00048772"/>
    </source>
</evidence>
<evidence type="ECO:0000256" key="1">
    <source>
        <dbReference type="ARBA" id="ARBA00004975"/>
    </source>
</evidence>
<dbReference type="SUPFAM" id="SSF53671">
    <property type="entry name" value="Aspartate/ornithine carbamoyltransferase"/>
    <property type="match status" value="1"/>
</dbReference>
<dbReference type="GO" id="GO:0004585">
    <property type="term" value="F:ornithine carbamoyltransferase activity"/>
    <property type="evidence" value="ECO:0007669"/>
    <property type="project" value="UniProtKB-UniRule"/>
</dbReference>
<dbReference type="NCBIfam" id="TIGR00658">
    <property type="entry name" value="orni_carb_tr"/>
    <property type="match status" value="1"/>
</dbReference>
<feature type="binding site" evidence="6">
    <location>
        <position position="103"/>
    </location>
    <ligand>
        <name>carbamoyl phosphate</name>
        <dbReference type="ChEBI" id="CHEBI:58228"/>
    </ligand>
</feature>
<dbReference type="InterPro" id="IPR006132">
    <property type="entry name" value="Asp/Orn_carbamoyltranf_P-bd"/>
</dbReference>
<evidence type="ECO:0000256" key="3">
    <source>
        <dbReference type="ARBA" id="ARBA00013007"/>
    </source>
</evidence>
<dbReference type="Pfam" id="PF02729">
    <property type="entry name" value="OTCace_N"/>
    <property type="match status" value="1"/>
</dbReference>
<dbReference type="InterPro" id="IPR006131">
    <property type="entry name" value="Asp_carbamoyltransf_Asp/Orn-bd"/>
</dbReference>
<dbReference type="EC" id="2.1.3.3" evidence="3 6"/>
<dbReference type="HAMAP" id="MF_01109">
    <property type="entry name" value="OTCase"/>
    <property type="match status" value="1"/>
</dbReference>
<dbReference type="Pfam" id="PF00185">
    <property type="entry name" value="OTCace"/>
    <property type="match status" value="1"/>
</dbReference>
<dbReference type="PANTHER" id="PTHR45753">
    <property type="entry name" value="ORNITHINE CARBAMOYLTRANSFERASE, MITOCHONDRIAL"/>
    <property type="match status" value="1"/>
</dbReference>
<accession>A0A7C1VWW5</accession>
<dbReference type="GO" id="GO:0005737">
    <property type="term" value="C:cytoplasm"/>
    <property type="evidence" value="ECO:0007669"/>
    <property type="project" value="UniProtKB-SubCell"/>
</dbReference>
<dbReference type="Gene3D" id="3.40.50.1370">
    <property type="entry name" value="Aspartate/ornithine carbamoyltransferase"/>
    <property type="match status" value="2"/>
</dbReference>
<evidence type="ECO:0000256" key="4">
    <source>
        <dbReference type="ARBA" id="ARBA00022679"/>
    </source>
</evidence>
<gene>
    <name evidence="9" type="primary">argF</name>
    <name evidence="9" type="ORF">ENI35_03730</name>
</gene>
<dbReference type="InterPro" id="IPR036901">
    <property type="entry name" value="Asp/Orn_carbamoylTrfase_sf"/>
</dbReference>
<comment type="catalytic activity">
    <reaction evidence="5 6">
        <text>carbamoyl phosphate + L-ornithine = L-citrulline + phosphate + H(+)</text>
        <dbReference type="Rhea" id="RHEA:19513"/>
        <dbReference type="ChEBI" id="CHEBI:15378"/>
        <dbReference type="ChEBI" id="CHEBI:43474"/>
        <dbReference type="ChEBI" id="CHEBI:46911"/>
        <dbReference type="ChEBI" id="CHEBI:57743"/>
        <dbReference type="ChEBI" id="CHEBI:58228"/>
        <dbReference type="EC" id="2.1.3.3"/>
    </reaction>
</comment>
<organism evidence="9">
    <name type="scientific">Desulfofervidus auxilii</name>
    <dbReference type="NCBI Taxonomy" id="1621989"/>
    <lineage>
        <taxon>Bacteria</taxon>
        <taxon>Pseudomonadati</taxon>
        <taxon>Thermodesulfobacteriota</taxon>
        <taxon>Candidatus Desulfofervidia</taxon>
        <taxon>Candidatus Desulfofervidales</taxon>
        <taxon>Candidatus Desulfofervidaceae</taxon>
        <taxon>Candidatus Desulfofervidus</taxon>
    </lineage>
</organism>
<comment type="pathway">
    <text evidence="1">Amino-acid biosynthesis; L-arginine biosynthesis; L-arginine from L-ornithine and carbamoyl phosphate: step 1/3.</text>
</comment>
<feature type="binding site" evidence="6">
    <location>
        <position position="161"/>
    </location>
    <ligand>
        <name>L-ornithine</name>
        <dbReference type="ChEBI" id="CHEBI:46911"/>
    </ligand>
</feature>
<dbReference type="PROSITE" id="PS00097">
    <property type="entry name" value="CARBAMOYLTRANSFERASE"/>
    <property type="match status" value="1"/>
</dbReference>
<protein>
    <recommendedName>
        <fullName evidence="3 6">Ornithine carbamoyltransferase</fullName>
        <shortName evidence="6">OTCase</shortName>
        <ecNumber evidence="3 6">2.1.3.3</ecNumber>
    </recommendedName>
</protein>
<dbReference type="AlphaFoldDB" id="A0A7C1VWW5"/>
<dbReference type="InterPro" id="IPR024904">
    <property type="entry name" value="OTCase_ArgI"/>
</dbReference>
<evidence type="ECO:0000256" key="6">
    <source>
        <dbReference type="HAMAP-Rule" id="MF_01109"/>
    </source>
</evidence>
<name>A0A7C1VWW5_DESA2</name>
<proteinExistence type="inferred from homology"/>
<dbReference type="GO" id="GO:0019240">
    <property type="term" value="P:citrulline biosynthetic process"/>
    <property type="evidence" value="ECO:0007669"/>
    <property type="project" value="TreeGrafter"/>
</dbReference>
<feature type="binding site" evidence="6">
    <location>
        <position position="287"/>
    </location>
    <ligand>
        <name>carbamoyl phosphate</name>
        <dbReference type="ChEBI" id="CHEBI:58228"/>
    </ligand>
</feature>
<feature type="binding site" evidence="6">
    <location>
        <position position="220"/>
    </location>
    <ligand>
        <name>L-ornithine</name>
        <dbReference type="ChEBI" id="CHEBI:46911"/>
    </ligand>
</feature>
<keyword evidence="6" id="KW-0963">Cytoplasm</keyword>
<evidence type="ECO:0000256" key="2">
    <source>
        <dbReference type="ARBA" id="ARBA00007805"/>
    </source>
</evidence>
<sequence length="300" mass="34209">MKKDLITILDLSSEEILSLIDRAIVLKKNYKAGIKYIPLVGKTLALIFEKPSTRTRVSFEVAMYQLGGQVVFLTKDVTQMSREEPIKDTARVLSRYVDAVAMRTYSQNLIEEMARWSNIPIINALSDKYHPCQVLSDLMTVQEYKGDLERLKIVWIGDGNNVCHSWINAAIRLDFTLYLACPKGYEPALDVLENAKKRKNIIFTYDPIEAVKGADVINTDVWVSMGQEREQKTKECFFPYQVNSKLLSYAKPEAIVMHCLPAHRGEEITEEVIEGPQSVVFDQTENKLHLHKALLEKLLA</sequence>
<dbReference type="GO" id="GO:0016597">
    <property type="term" value="F:amino acid binding"/>
    <property type="evidence" value="ECO:0007669"/>
    <property type="project" value="InterPro"/>
</dbReference>
<evidence type="ECO:0000259" key="7">
    <source>
        <dbReference type="Pfam" id="PF00185"/>
    </source>
</evidence>
<feature type="domain" description="Aspartate/ornithine carbamoyltransferase carbamoyl-P binding" evidence="8">
    <location>
        <begin position="3"/>
        <end position="143"/>
    </location>
</feature>
<comment type="similarity">
    <text evidence="2 6">Belongs to the aspartate/ornithine carbamoyltransferase superfamily. OTCase family.</text>
</comment>
<evidence type="ECO:0000259" key="8">
    <source>
        <dbReference type="Pfam" id="PF02729"/>
    </source>
</evidence>
<comment type="subcellular location">
    <subcellularLocation>
        <location evidence="6">Cytoplasm</location>
    </subcellularLocation>
</comment>
<dbReference type="Proteomes" id="UP000885738">
    <property type="component" value="Unassembled WGS sequence"/>
</dbReference>
<feature type="binding site" evidence="6">
    <location>
        <begin position="52"/>
        <end position="55"/>
    </location>
    <ligand>
        <name>carbamoyl phosphate</name>
        <dbReference type="ChEBI" id="CHEBI:58228"/>
    </ligand>
</feature>
<dbReference type="PRINTS" id="PR00102">
    <property type="entry name" value="OTCASE"/>
</dbReference>
<dbReference type="InterPro" id="IPR006130">
    <property type="entry name" value="Asp/Orn_carbamoylTrfase"/>
</dbReference>
<feature type="binding site" evidence="6">
    <location>
        <position position="79"/>
    </location>
    <ligand>
        <name>carbamoyl phosphate</name>
        <dbReference type="ChEBI" id="CHEBI:58228"/>
    </ligand>
</feature>
<dbReference type="FunFam" id="3.40.50.1370:FF:000008">
    <property type="entry name" value="Ornithine carbamoyltransferase"/>
    <property type="match status" value="1"/>
</dbReference>
<feature type="binding site" evidence="6">
    <location>
        <begin position="259"/>
        <end position="260"/>
    </location>
    <ligand>
        <name>carbamoyl phosphate</name>
        <dbReference type="ChEBI" id="CHEBI:58228"/>
    </ligand>
</feature>
<feature type="domain" description="Aspartate/ornithine carbamoyltransferase Asp/Orn-binding" evidence="7">
    <location>
        <begin position="151"/>
        <end position="296"/>
    </location>
</feature>
<comment type="caution">
    <text evidence="9">The sequence shown here is derived from an EMBL/GenBank/DDBJ whole genome shotgun (WGS) entry which is preliminary data.</text>
</comment>
<dbReference type="EMBL" id="DRIH01000123">
    <property type="protein sequence ID" value="HEC67906.1"/>
    <property type="molecule type" value="Genomic_DNA"/>
</dbReference>
<keyword evidence="4 6" id="KW-0808">Transferase</keyword>
<feature type="binding site" evidence="6">
    <location>
        <begin position="130"/>
        <end position="133"/>
    </location>
    <ligand>
        <name>carbamoyl phosphate</name>
        <dbReference type="ChEBI" id="CHEBI:58228"/>
    </ligand>
</feature>
<evidence type="ECO:0000313" key="9">
    <source>
        <dbReference type="EMBL" id="HEC67906.1"/>
    </source>
</evidence>
<dbReference type="PANTHER" id="PTHR45753:SF3">
    <property type="entry name" value="ORNITHINE TRANSCARBAMYLASE, MITOCHONDRIAL"/>
    <property type="match status" value="1"/>
</dbReference>
<feature type="binding site" evidence="6">
    <location>
        <begin position="224"/>
        <end position="225"/>
    </location>
    <ligand>
        <name>L-ornithine</name>
        <dbReference type="ChEBI" id="CHEBI:46911"/>
    </ligand>
</feature>
<dbReference type="PRINTS" id="PR00100">
    <property type="entry name" value="AOTCASE"/>
</dbReference>
<dbReference type="GO" id="GO:0042450">
    <property type="term" value="P:L-arginine biosynthetic process via ornithine"/>
    <property type="evidence" value="ECO:0007669"/>
    <property type="project" value="UniProtKB-UniRule"/>
</dbReference>